<accession>J0D5J4</accession>
<feature type="compositionally biased region" description="Basic and acidic residues" evidence="1">
    <location>
        <begin position="80"/>
        <end position="95"/>
    </location>
</feature>
<dbReference type="EMBL" id="JH688018">
    <property type="protein sequence ID" value="EJD34036.1"/>
    <property type="molecule type" value="Genomic_DNA"/>
</dbReference>
<reference evidence="3" key="1">
    <citation type="journal article" date="2012" name="Science">
        <title>The Paleozoic origin of enzymatic lignin decomposition reconstructed from 31 fungal genomes.</title>
        <authorList>
            <person name="Floudas D."/>
            <person name="Binder M."/>
            <person name="Riley R."/>
            <person name="Barry K."/>
            <person name="Blanchette R.A."/>
            <person name="Henrissat B."/>
            <person name="Martinez A.T."/>
            <person name="Otillar R."/>
            <person name="Spatafora J.W."/>
            <person name="Yadav J.S."/>
            <person name="Aerts A."/>
            <person name="Benoit I."/>
            <person name="Boyd A."/>
            <person name="Carlson A."/>
            <person name="Copeland A."/>
            <person name="Coutinho P.M."/>
            <person name="de Vries R.P."/>
            <person name="Ferreira P."/>
            <person name="Findley K."/>
            <person name="Foster B."/>
            <person name="Gaskell J."/>
            <person name="Glotzer D."/>
            <person name="Gorecki P."/>
            <person name="Heitman J."/>
            <person name="Hesse C."/>
            <person name="Hori C."/>
            <person name="Igarashi K."/>
            <person name="Jurgens J.A."/>
            <person name="Kallen N."/>
            <person name="Kersten P."/>
            <person name="Kohler A."/>
            <person name="Kuees U."/>
            <person name="Kumar T.K.A."/>
            <person name="Kuo A."/>
            <person name="LaButti K."/>
            <person name="Larrondo L.F."/>
            <person name="Lindquist E."/>
            <person name="Ling A."/>
            <person name="Lombard V."/>
            <person name="Lucas S."/>
            <person name="Lundell T."/>
            <person name="Martin R."/>
            <person name="McLaughlin D.J."/>
            <person name="Morgenstern I."/>
            <person name="Morin E."/>
            <person name="Murat C."/>
            <person name="Nagy L.G."/>
            <person name="Nolan M."/>
            <person name="Ohm R.A."/>
            <person name="Patyshakuliyeva A."/>
            <person name="Rokas A."/>
            <person name="Ruiz-Duenas F.J."/>
            <person name="Sabat G."/>
            <person name="Salamov A."/>
            <person name="Samejima M."/>
            <person name="Schmutz J."/>
            <person name="Slot J.C."/>
            <person name="St John F."/>
            <person name="Stenlid J."/>
            <person name="Sun H."/>
            <person name="Sun S."/>
            <person name="Syed K."/>
            <person name="Tsang A."/>
            <person name="Wiebenga A."/>
            <person name="Young D."/>
            <person name="Pisabarro A."/>
            <person name="Eastwood D.C."/>
            <person name="Martin F."/>
            <person name="Cullen D."/>
            <person name="Grigoriev I.V."/>
            <person name="Hibbett D.S."/>
        </authorList>
    </citation>
    <scope>NUCLEOTIDE SEQUENCE [LARGE SCALE GENOMIC DNA]</scope>
    <source>
        <strain evidence="3">TFB10046</strain>
    </source>
</reference>
<evidence type="ECO:0000313" key="3">
    <source>
        <dbReference type="Proteomes" id="UP000006514"/>
    </source>
</evidence>
<gene>
    <name evidence="2" type="ORF">AURDEDRAFT_131373</name>
</gene>
<dbReference type="Proteomes" id="UP000006514">
    <property type="component" value="Unassembled WGS sequence"/>
</dbReference>
<organism evidence="2 3">
    <name type="scientific">Auricularia subglabra (strain TFB-10046 / SS5)</name>
    <name type="common">White-rot fungus</name>
    <name type="synonym">Auricularia delicata (strain TFB10046)</name>
    <dbReference type="NCBI Taxonomy" id="717982"/>
    <lineage>
        <taxon>Eukaryota</taxon>
        <taxon>Fungi</taxon>
        <taxon>Dikarya</taxon>
        <taxon>Basidiomycota</taxon>
        <taxon>Agaricomycotina</taxon>
        <taxon>Agaricomycetes</taxon>
        <taxon>Auriculariales</taxon>
        <taxon>Auriculariaceae</taxon>
        <taxon>Auricularia</taxon>
    </lineage>
</organism>
<feature type="compositionally biased region" description="Basic residues" evidence="1">
    <location>
        <begin position="103"/>
        <end position="117"/>
    </location>
</feature>
<evidence type="ECO:0000313" key="2">
    <source>
        <dbReference type="EMBL" id="EJD34036.1"/>
    </source>
</evidence>
<proteinExistence type="predicted"/>
<dbReference type="AlphaFoldDB" id="J0D5J4"/>
<feature type="region of interest" description="Disordered" evidence="1">
    <location>
        <begin position="412"/>
        <end position="452"/>
    </location>
</feature>
<feature type="region of interest" description="Disordered" evidence="1">
    <location>
        <begin position="518"/>
        <end position="542"/>
    </location>
</feature>
<sequence length="657" mass="71060">MVNSDNLPFPPTPTPDASPGTPSVRLDRSISDPLELTDPRLPVEAAPSGLGIPDGQLQMADPGMDATDVPVPPSDYSDDSNVHDDSMDDLYEQREVTATPRGRERRRTHGRSVRRARAALQPWDSSGRFLPRTVSAPPRLRSPATDSVELEGVPNIAEGVEHGSPAAPEVEQGSLSDREVEHGSLAEARVEHGSLQDDGAERAATPVTELTYTDAGHGDRNDPVANETDEYPESGYASYADLTLQDGPAPPVQADEEGWYTELSIAEAREGQWLTPLRVARWREDVTPDTERATGALNRFTLLTIDPMPDADDEQSSGPRTPLNRFPPVLPQITPVSAEFAAEFRDYESSDDEESASDSPESTDGYAAEPSSEGDDTYVASPPLTPSSDYRGERVATPEVIARTGITVHSATVTVEPVQTETERGGQLPQDSPVKNERMTPVPPGSGGRGSLPPTVGMPLFGPPWDPSQYQRREPSDLNAQIACREYQQLGQRAFTETRNLRESLCPFYNWEAEDVVESRPSRRAGTGRKARRPNLRSRSRARASRLAHLIRMLAAEVAEEMEGAETEDTEAGVVDLVVELDLEAVVPAAQAAVLEASQAVQDHLVDPEAAMGVAPETGVEADTAAEEPAVLLHLLRLFLGLLQQLLALTLAILGAM</sequence>
<keyword evidence="3" id="KW-1185">Reference proteome</keyword>
<feature type="compositionally biased region" description="Basic residues" evidence="1">
    <location>
        <begin position="522"/>
        <end position="542"/>
    </location>
</feature>
<dbReference type="InParanoid" id="J0D5J4"/>
<name>J0D5J4_AURST</name>
<dbReference type="KEGG" id="adl:AURDEDRAFT_131373"/>
<feature type="region of interest" description="Disordered" evidence="1">
    <location>
        <begin position="306"/>
        <end position="330"/>
    </location>
</feature>
<protein>
    <submittedName>
        <fullName evidence="2">Uncharacterized protein</fullName>
    </submittedName>
</protein>
<feature type="region of interest" description="Disordered" evidence="1">
    <location>
        <begin position="345"/>
        <end position="393"/>
    </location>
</feature>
<feature type="region of interest" description="Disordered" evidence="1">
    <location>
        <begin position="1"/>
        <end position="232"/>
    </location>
</feature>
<evidence type="ECO:0000256" key="1">
    <source>
        <dbReference type="SAM" id="MobiDB-lite"/>
    </source>
</evidence>
<feature type="compositionally biased region" description="Basic and acidic residues" evidence="1">
    <location>
        <begin position="176"/>
        <end position="201"/>
    </location>
</feature>